<evidence type="ECO:0000313" key="2">
    <source>
        <dbReference type="Proteomes" id="UP001392437"/>
    </source>
</evidence>
<name>A0AAW0R275_9PEZI</name>
<proteinExistence type="predicted"/>
<organism evidence="1 2">
    <name type="scientific">Apiospora kogelbergensis</name>
    <dbReference type="NCBI Taxonomy" id="1337665"/>
    <lineage>
        <taxon>Eukaryota</taxon>
        <taxon>Fungi</taxon>
        <taxon>Dikarya</taxon>
        <taxon>Ascomycota</taxon>
        <taxon>Pezizomycotina</taxon>
        <taxon>Sordariomycetes</taxon>
        <taxon>Xylariomycetidae</taxon>
        <taxon>Amphisphaeriales</taxon>
        <taxon>Apiosporaceae</taxon>
        <taxon>Apiospora</taxon>
    </lineage>
</organism>
<reference evidence="1 2" key="1">
    <citation type="submission" date="2023-01" db="EMBL/GenBank/DDBJ databases">
        <title>Analysis of 21 Apiospora genomes using comparative genomics revels a genus with tremendous synthesis potential of carbohydrate active enzymes and secondary metabolites.</title>
        <authorList>
            <person name="Sorensen T."/>
        </authorList>
    </citation>
    <scope>NUCLEOTIDE SEQUENCE [LARGE SCALE GENOMIC DNA]</scope>
    <source>
        <strain evidence="1 2">CBS 117206</strain>
    </source>
</reference>
<sequence length="114" mass="12584">MNGGKCDLNGLEVWSFGGCKRVLLACEDRFHGGCIDLDKELGEKLVERFVRPNCTDGDLNHVLPGAGCDDDELPGGVPWLRKRRDPQALPEQNFGFTTMRSETFPDTQSCGRGL</sequence>
<dbReference type="AlphaFoldDB" id="A0AAW0R275"/>
<comment type="caution">
    <text evidence="1">The sequence shown here is derived from an EMBL/GenBank/DDBJ whole genome shotgun (WGS) entry which is preliminary data.</text>
</comment>
<evidence type="ECO:0000313" key="1">
    <source>
        <dbReference type="EMBL" id="KAK8121283.1"/>
    </source>
</evidence>
<keyword evidence="2" id="KW-1185">Reference proteome</keyword>
<gene>
    <name evidence="1" type="ORF">PG999_005403</name>
</gene>
<dbReference type="EMBL" id="JAQQWP010000004">
    <property type="protein sequence ID" value="KAK8121283.1"/>
    <property type="molecule type" value="Genomic_DNA"/>
</dbReference>
<protein>
    <submittedName>
        <fullName evidence="1">S.t1.c1 complex component spp1</fullName>
    </submittedName>
</protein>
<accession>A0AAW0R275</accession>
<dbReference type="Proteomes" id="UP001392437">
    <property type="component" value="Unassembled WGS sequence"/>
</dbReference>